<dbReference type="Pfam" id="PF07959">
    <property type="entry name" value="Fucose_pyrophosphorylase"/>
    <property type="match status" value="1"/>
</dbReference>
<dbReference type="OrthoDB" id="10062280at2759"/>
<dbReference type="EMBL" id="CACVKT020003265">
    <property type="protein sequence ID" value="CAC5382769.1"/>
    <property type="molecule type" value="Genomic_DNA"/>
</dbReference>
<reference evidence="4 5" key="1">
    <citation type="submission" date="2020-06" db="EMBL/GenBank/DDBJ databases">
        <authorList>
            <person name="Li R."/>
            <person name="Bekaert M."/>
        </authorList>
    </citation>
    <scope>NUCLEOTIDE SEQUENCE [LARGE SCALE GENOMIC DNA]</scope>
    <source>
        <strain evidence="5">wild</strain>
    </source>
</reference>
<sequence>MGDPGITTFMENVLSNYSSIRGKDKDSGHAKFWDVVVITTADEDQKEIFDAQLKAKLSRKEVPINLPIHIISDPPGPKLGNGGSTLTALDFLHKEYGDGLYDYRVLLLHAGGQSKRMPSASILGKIFSAIPTGNPLYQMLDFKLAMYWPFIPRMPAGVFLSCADDFLVYNLGKETLPWKFQETGFTALAHPSSVQIGTQHGVYVLENPETIDTTKHILNQKCVEVLQKPSETVMYKKDAVIKDKILKFPSDIKVKGHVAYTDSSFFFGMDVAKKLIGFYKENSPITCEIDAYGDFLQALGPNATVDYTSCIPNVSNPTPSLIPTREKIFHLLKGTNISLLLMNSSRFIHIGTTKEFSQHFCFDKQFQEEVGLEMDVFNNWVENRESKEFSKKMKFSDVNEGCVMHSCLTSDSTVSPGTVVEYFHADIPVNIGQNSIISNCASLTSELNENLKQCDVPHDVFLHTVPVFHNGSTMFVTIFFHVNDNLKKLAPPQDLIFLQRTLGDVSSICKLDIQKLSNNGSGDEDNSRKLSLWTSPIFPLEKTMSESFLLSLKIITKIRTENTSDFNLNDYPLVSIAEILKIKDFRTMLSFRSRLNRTICDNE</sequence>
<evidence type="ECO:0000313" key="4">
    <source>
        <dbReference type="EMBL" id="CAC5382769.1"/>
    </source>
</evidence>
<keyword evidence="2" id="KW-0547">Nucleotide-binding</keyword>
<gene>
    <name evidence="4" type="ORF">MCOR_18565</name>
</gene>
<protein>
    <submittedName>
        <fullName evidence="4">FPGT</fullName>
        <ecNumber evidence="4">2.7.7.30</ecNumber>
    </submittedName>
</protein>
<dbReference type="EC" id="2.7.7.30" evidence="4"/>
<evidence type="ECO:0000256" key="1">
    <source>
        <dbReference type="ARBA" id="ARBA00022679"/>
    </source>
</evidence>
<evidence type="ECO:0000256" key="2">
    <source>
        <dbReference type="ARBA" id="ARBA00022741"/>
    </source>
</evidence>
<dbReference type="Proteomes" id="UP000507470">
    <property type="component" value="Unassembled WGS sequence"/>
</dbReference>
<dbReference type="PANTHER" id="PTHR15045:SF1">
    <property type="entry name" value="FUCOSE-1-PHOSPHATE GUANYLYLTRANSFERASE"/>
    <property type="match status" value="1"/>
</dbReference>
<accession>A0A6J8BJC4</accession>
<name>A0A6J8BJC4_MYTCO</name>
<dbReference type="GO" id="GO:0047341">
    <property type="term" value="F:fucose-1-phosphate guanylyltransferase activity"/>
    <property type="evidence" value="ECO:0007669"/>
    <property type="project" value="UniProtKB-EC"/>
</dbReference>
<keyword evidence="1 4" id="KW-0808">Transferase</keyword>
<feature type="domain" description="GDP-fucose pyrophosphorylase" evidence="3">
    <location>
        <begin position="98"/>
        <end position="542"/>
    </location>
</feature>
<keyword evidence="4" id="KW-0548">Nucleotidyltransferase</keyword>
<dbReference type="PANTHER" id="PTHR15045">
    <property type="entry name" value="FUCOSE-1-PHOSPHATE GUANYLYLTRANSFERASE"/>
    <property type="match status" value="1"/>
</dbReference>
<dbReference type="AlphaFoldDB" id="A0A6J8BJC4"/>
<evidence type="ECO:0000259" key="3">
    <source>
        <dbReference type="Pfam" id="PF07959"/>
    </source>
</evidence>
<dbReference type="GO" id="GO:0042350">
    <property type="term" value="P:GDP-L-fucose biosynthetic process"/>
    <property type="evidence" value="ECO:0007669"/>
    <property type="project" value="UniProtKB-ARBA"/>
</dbReference>
<evidence type="ECO:0000313" key="5">
    <source>
        <dbReference type="Proteomes" id="UP000507470"/>
    </source>
</evidence>
<organism evidence="4 5">
    <name type="scientific">Mytilus coruscus</name>
    <name type="common">Sea mussel</name>
    <dbReference type="NCBI Taxonomy" id="42192"/>
    <lineage>
        <taxon>Eukaryota</taxon>
        <taxon>Metazoa</taxon>
        <taxon>Spiralia</taxon>
        <taxon>Lophotrochozoa</taxon>
        <taxon>Mollusca</taxon>
        <taxon>Bivalvia</taxon>
        <taxon>Autobranchia</taxon>
        <taxon>Pteriomorphia</taxon>
        <taxon>Mytilida</taxon>
        <taxon>Mytiloidea</taxon>
        <taxon>Mytilidae</taxon>
        <taxon>Mytilinae</taxon>
        <taxon>Mytilus</taxon>
    </lineage>
</organism>
<proteinExistence type="predicted"/>
<dbReference type="InterPro" id="IPR012887">
    <property type="entry name" value="GDP_fucose_pyrophosphorylase"/>
</dbReference>
<dbReference type="GO" id="GO:0000166">
    <property type="term" value="F:nucleotide binding"/>
    <property type="evidence" value="ECO:0007669"/>
    <property type="project" value="UniProtKB-KW"/>
</dbReference>
<keyword evidence="5" id="KW-1185">Reference proteome</keyword>